<dbReference type="InterPro" id="IPR039459">
    <property type="entry name" value="RepB-like_DNA_primase_dom"/>
</dbReference>
<evidence type="ECO:0000313" key="4">
    <source>
        <dbReference type="Proteomes" id="UP000032670"/>
    </source>
</evidence>
<dbReference type="AlphaFoldDB" id="A0A0D6NIS7"/>
<name>A0A0D6NIS7_9PROT</name>
<feature type="region of interest" description="Disordered" evidence="1">
    <location>
        <begin position="373"/>
        <end position="420"/>
    </location>
</feature>
<evidence type="ECO:0000313" key="3">
    <source>
        <dbReference type="EMBL" id="GAN65977.1"/>
    </source>
</evidence>
<comment type="caution">
    <text evidence="3">The sequence shown here is derived from an EMBL/GenBank/DDBJ whole genome shotgun (WGS) entry which is preliminary data.</text>
</comment>
<dbReference type="Proteomes" id="UP000032670">
    <property type="component" value="Unassembled WGS sequence"/>
</dbReference>
<dbReference type="STRING" id="1231341.Abor_014_142"/>
<gene>
    <name evidence="3" type="ORF">Abor_014_142</name>
</gene>
<organism evidence="3 4">
    <name type="scientific">Acetobacter orientalis</name>
    <dbReference type="NCBI Taxonomy" id="146474"/>
    <lineage>
        <taxon>Bacteria</taxon>
        <taxon>Pseudomonadati</taxon>
        <taxon>Pseudomonadota</taxon>
        <taxon>Alphaproteobacteria</taxon>
        <taxon>Acetobacterales</taxon>
        <taxon>Acetobacteraceae</taxon>
        <taxon>Acetobacter</taxon>
    </lineage>
</organism>
<protein>
    <recommendedName>
        <fullName evidence="2">RepB-like DNA primase domain-containing protein</fullName>
    </recommendedName>
</protein>
<evidence type="ECO:0000256" key="1">
    <source>
        <dbReference type="SAM" id="MobiDB-lite"/>
    </source>
</evidence>
<dbReference type="EMBL" id="BAMX01000014">
    <property type="protein sequence ID" value="GAN65977.1"/>
    <property type="molecule type" value="Genomic_DNA"/>
</dbReference>
<feature type="compositionally biased region" description="Basic and acidic residues" evidence="1">
    <location>
        <begin position="398"/>
        <end position="420"/>
    </location>
</feature>
<reference evidence="3 4" key="1">
    <citation type="submission" date="2012-11" db="EMBL/GenBank/DDBJ databases">
        <title>Whole genome sequence of Acetobacter orientalis 21F-2.</title>
        <authorList>
            <person name="Azuma Y."/>
            <person name="Higashiura N."/>
            <person name="Hirakawa H."/>
            <person name="Matsushita K."/>
        </authorList>
    </citation>
    <scope>NUCLEOTIDE SEQUENCE [LARGE SCALE GENOMIC DNA]</scope>
    <source>
        <strain evidence="3 4">21F-2</strain>
    </source>
</reference>
<dbReference type="Pfam" id="PF16793">
    <property type="entry name" value="RepB_primase"/>
    <property type="match status" value="1"/>
</dbReference>
<feature type="domain" description="RepB-like DNA primase" evidence="2">
    <location>
        <begin position="189"/>
        <end position="348"/>
    </location>
</feature>
<accession>A0A6N3SV32</accession>
<sequence>MTMDEISREEVARLRRLDPAGVHAALIASGDLLINTAIPRRIDNLRPLENAIDAVKFAKKCDYNQALEWLHEHFADDQTHERNIGIKQVERELFDSEIVINKLVKQQMDALGCSEARLTLMFKEADEATQKDALLEAVTESDFEKMPPDQEVAPEKRKGKFGYLVGKRTQNGEKVEKFFNTKDVQNCVGMLRQRNGEGLNVLLTPMDRHCFYILVDDALDLHGKESESPVKSWIDAGFKPCLALQTSWNSHQIIFRVPKEPFRFKDAVGNDDSCFDRRGLHQYFQSLNRDFGDHRISGLRHGIRLAGYRNVKPKHARDVEGKAWGVEYPFVKITHAESTFCEKTLNDALKMCSHNVVGNVERTKQALLNYRNGATRPQQVMQPRSIRPVSALGKMAAARRDEQEKQTDRQIDEKGQSLCR</sequence>
<evidence type="ECO:0000259" key="2">
    <source>
        <dbReference type="Pfam" id="PF16793"/>
    </source>
</evidence>
<keyword evidence="4" id="KW-1185">Reference proteome</keyword>
<dbReference type="GeneID" id="76204132"/>
<dbReference type="RefSeq" id="WP_048841008.1">
    <property type="nucleotide sequence ID" value="NZ_BAMX01000014.1"/>
</dbReference>
<proteinExistence type="predicted"/>
<dbReference type="Gene3D" id="3.30.70.1790">
    <property type="entry name" value="RepB DNA-primase, N-terminal domain"/>
    <property type="match status" value="1"/>
</dbReference>
<accession>A0A0D6NIS7</accession>